<proteinExistence type="predicted"/>
<keyword evidence="3" id="KW-1185">Reference proteome</keyword>
<organism evidence="2 3">
    <name type="scientific">Planktomarina temperata RCA23</name>
    <dbReference type="NCBI Taxonomy" id="666509"/>
    <lineage>
        <taxon>Bacteria</taxon>
        <taxon>Pseudomonadati</taxon>
        <taxon>Pseudomonadota</taxon>
        <taxon>Alphaproteobacteria</taxon>
        <taxon>Rhodobacterales</taxon>
        <taxon>Paracoccaceae</taxon>
        <taxon>Planktomarina</taxon>
    </lineage>
</organism>
<keyword evidence="1" id="KW-0812">Transmembrane</keyword>
<feature type="transmembrane region" description="Helical" evidence="1">
    <location>
        <begin position="18"/>
        <end position="35"/>
    </location>
</feature>
<dbReference type="EMBL" id="CP003984">
    <property type="protein sequence ID" value="AII87704.1"/>
    <property type="molecule type" value="Genomic_DNA"/>
</dbReference>
<feature type="transmembrane region" description="Helical" evidence="1">
    <location>
        <begin position="41"/>
        <end position="58"/>
    </location>
</feature>
<keyword evidence="1" id="KW-0472">Membrane</keyword>
<sequence length="165" mass="18172">MSDSVIARLKASTVRRGFALFVMMLLGFLLLYLTATIDAGFVHKAFLVGIAAAVLWMARVMQRGTKGHIELRASGLYFEDGRVLAALDDILRVERGVFAFKPSNGFVVTLQNKTERAWIPGLYWKFGTRVGIGGVTAPSEAKFMSDSLAVLLEERADSPLMNMKL</sequence>
<dbReference type="KEGG" id="ptp:RCA23_c21790"/>
<reference evidence="2 3" key="1">
    <citation type="journal article" date="2014" name="ISME J.">
        <title>Adaptation of an abundant Roseobacter RCA organism to pelagic systems revealed by genomic and transcriptomic analyses.</title>
        <authorList>
            <person name="Voget S."/>
            <person name="Wemheuer B."/>
            <person name="Brinkhoff T."/>
            <person name="Vollmers J."/>
            <person name="Dietrich S."/>
            <person name="Giebel H.A."/>
            <person name="Beardsley C."/>
            <person name="Sardemann C."/>
            <person name="Bakenhus I."/>
            <person name="Billerbeck S."/>
            <person name="Daniel R."/>
            <person name="Simon M."/>
        </authorList>
    </citation>
    <scope>NUCLEOTIDE SEQUENCE [LARGE SCALE GENOMIC DNA]</scope>
    <source>
        <strain evidence="2 3">RCA23</strain>
    </source>
</reference>
<evidence type="ECO:0000313" key="3">
    <source>
        <dbReference type="Proteomes" id="UP000028680"/>
    </source>
</evidence>
<dbReference type="Proteomes" id="UP000028680">
    <property type="component" value="Chromosome"/>
</dbReference>
<name>A0AAN0RK72_9RHOB</name>
<keyword evidence="1" id="KW-1133">Transmembrane helix</keyword>
<evidence type="ECO:0000256" key="1">
    <source>
        <dbReference type="SAM" id="Phobius"/>
    </source>
</evidence>
<gene>
    <name evidence="2" type="ORF">RCA23_c21790</name>
</gene>
<evidence type="ECO:0000313" key="2">
    <source>
        <dbReference type="EMBL" id="AII87704.1"/>
    </source>
</evidence>
<evidence type="ECO:0008006" key="4">
    <source>
        <dbReference type="Google" id="ProtNLM"/>
    </source>
</evidence>
<protein>
    <recommendedName>
        <fullName evidence="4">PH domain-containing protein</fullName>
    </recommendedName>
</protein>
<dbReference type="AlphaFoldDB" id="A0AAN0RK72"/>
<accession>A0AAN0RK72</accession>
<dbReference type="RefSeq" id="WP_044050376.1">
    <property type="nucleotide sequence ID" value="NZ_CP003984.1"/>
</dbReference>